<evidence type="ECO:0000256" key="3">
    <source>
        <dbReference type="ARBA" id="ARBA00012053"/>
    </source>
</evidence>
<dbReference type="Pfam" id="PF00490">
    <property type="entry name" value="ALAD"/>
    <property type="match status" value="1"/>
</dbReference>
<gene>
    <name evidence="15" type="primary">hemB</name>
    <name evidence="15" type="ORF">NNJEOMEG_02499</name>
</gene>
<evidence type="ECO:0000256" key="10">
    <source>
        <dbReference type="PIRSR" id="PIRSR001415-2"/>
    </source>
</evidence>
<comment type="caution">
    <text evidence="15">The sequence shown here is derived from an EMBL/GenBank/DDBJ whole genome shotgun (WGS) entry which is preliminary data.</text>
</comment>
<feature type="active site" description="Schiff-base intermediate with substrate" evidence="9">
    <location>
        <position position="203"/>
    </location>
</feature>
<feature type="binding site" evidence="10">
    <location>
        <position position="321"/>
    </location>
    <ligand>
        <name>5-aminolevulinate</name>
        <dbReference type="ChEBI" id="CHEBI:356416"/>
        <label>2</label>
    </ligand>
</feature>
<dbReference type="NCBIfam" id="NF006762">
    <property type="entry name" value="PRK09283.1"/>
    <property type="match status" value="1"/>
</dbReference>
<protein>
    <recommendedName>
        <fullName evidence="4 13">Delta-aminolevulinic acid dehydratase</fullName>
        <ecNumber evidence="3 13">4.2.1.24</ecNumber>
    </recommendedName>
</protein>
<dbReference type="GO" id="GO:0006782">
    <property type="term" value="P:protoporphyrinogen IX biosynthetic process"/>
    <property type="evidence" value="ECO:0007669"/>
    <property type="project" value="UniProtKB-UniPathway"/>
</dbReference>
<dbReference type="InterPro" id="IPR030656">
    <property type="entry name" value="ALAD_AS"/>
</dbReference>
<dbReference type="InterPro" id="IPR013785">
    <property type="entry name" value="Aldolase_TIM"/>
</dbReference>
<evidence type="ECO:0000256" key="13">
    <source>
        <dbReference type="RuleBase" id="RU000515"/>
    </source>
</evidence>
<keyword evidence="11" id="KW-0479">Metal-binding</keyword>
<evidence type="ECO:0000256" key="5">
    <source>
        <dbReference type="ARBA" id="ARBA00023133"/>
    </source>
</evidence>
<dbReference type="AlphaFoldDB" id="A0A6V8LQ31"/>
<proteinExistence type="inferred from homology"/>
<evidence type="ECO:0000256" key="12">
    <source>
        <dbReference type="PIRSR" id="PIRSR001415-5"/>
    </source>
</evidence>
<feature type="binding site" evidence="10">
    <location>
        <position position="213"/>
    </location>
    <ligand>
        <name>5-aminolevulinate</name>
        <dbReference type="ChEBI" id="CHEBI:356416"/>
        <label>1</label>
    </ligand>
</feature>
<dbReference type="InterPro" id="IPR001731">
    <property type="entry name" value="ALAD"/>
</dbReference>
<dbReference type="Gene3D" id="3.20.20.70">
    <property type="entry name" value="Aldolase class I"/>
    <property type="match status" value="1"/>
</dbReference>
<keyword evidence="11" id="KW-0862">Zinc</keyword>
<evidence type="ECO:0000256" key="11">
    <source>
        <dbReference type="PIRSR" id="PIRSR001415-3"/>
    </source>
</evidence>
<dbReference type="PANTHER" id="PTHR11458">
    <property type="entry name" value="DELTA-AMINOLEVULINIC ACID DEHYDRATASE"/>
    <property type="match status" value="1"/>
</dbReference>
<dbReference type="SMART" id="SM01004">
    <property type="entry name" value="ALAD"/>
    <property type="match status" value="1"/>
</dbReference>
<keyword evidence="12" id="KW-0460">Magnesium</keyword>
<organism evidence="15 16">
    <name type="scientific">Fundidesulfovibrio magnetotacticus</name>
    <dbReference type="NCBI Taxonomy" id="2730080"/>
    <lineage>
        <taxon>Bacteria</taxon>
        <taxon>Pseudomonadati</taxon>
        <taxon>Thermodesulfobacteriota</taxon>
        <taxon>Desulfovibrionia</taxon>
        <taxon>Desulfovibrionales</taxon>
        <taxon>Desulfovibrionaceae</taxon>
        <taxon>Fundidesulfovibrio</taxon>
    </lineage>
</organism>
<keyword evidence="5" id="KW-0350">Heme biosynthesis</keyword>
<sequence>MPSIAYTYDFHRGRRLRRTAALRDLVRETRLTRDDLIMPYFVAETGPEDMVKPIGSMPGQNQLGMKAFVERVARAVDLGLKACILFGIPARKDPAGTQGYAEDGVVQRAVRALKARFPELVVVTDVCLCEYTSHGHCGLLDDDGRVLNDPTLELLARTALSHAQAGADIVAPSDMMDGRVAAIRSVLDGAGFEELPVMSYAVKYASAYYGPFREAAESAPKSGDRKSYQMDPGNWREGLREAAADVAEGADFLMVKPAGPYLDVIRQVRDAFDLPVAAYQVSGEYSMIKAAAQLGWIDEERVVLESLMGIKRAGADLILTYFTEDVLARLQG</sequence>
<dbReference type="PROSITE" id="PS00169">
    <property type="entry name" value="D_ALA_DEHYDRATASE"/>
    <property type="match status" value="1"/>
</dbReference>
<feature type="binding site" evidence="11">
    <location>
        <position position="127"/>
    </location>
    <ligand>
        <name>Zn(2+)</name>
        <dbReference type="ChEBI" id="CHEBI:29105"/>
        <note>catalytic</note>
    </ligand>
</feature>
<evidence type="ECO:0000256" key="9">
    <source>
        <dbReference type="PIRSR" id="PIRSR001415-1"/>
    </source>
</evidence>
<evidence type="ECO:0000313" key="15">
    <source>
        <dbReference type="EMBL" id="GFK94652.1"/>
    </source>
</evidence>
<feature type="binding site" evidence="10">
    <location>
        <position position="225"/>
    </location>
    <ligand>
        <name>5-aminolevulinate</name>
        <dbReference type="ChEBI" id="CHEBI:356416"/>
        <label>1</label>
    </ligand>
</feature>
<feature type="binding site" evidence="11">
    <location>
        <position position="137"/>
    </location>
    <ligand>
        <name>Zn(2+)</name>
        <dbReference type="ChEBI" id="CHEBI:29105"/>
        <note>catalytic</note>
    </ligand>
</feature>
<reference evidence="15 16" key="1">
    <citation type="submission" date="2020-04" db="EMBL/GenBank/DDBJ databases">
        <authorList>
            <consortium name="Desulfovibrio sp. FSS-1 genome sequencing consortium"/>
            <person name="Shimoshige H."/>
            <person name="Kobayashi H."/>
            <person name="Maekawa T."/>
        </authorList>
    </citation>
    <scope>NUCLEOTIDE SEQUENCE [LARGE SCALE GENOMIC DNA]</scope>
    <source>
        <strain evidence="15 16">SIID29052-01</strain>
    </source>
</reference>
<dbReference type="PIRSF" id="PIRSF001415">
    <property type="entry name" value="Porphbilin_synth"/>
    <property type="match status" value="1"/>
</dbReference>
<feature type="binding site" evidence="11">
    <location>
        <position position="129"/>
    </location>
    <ligand>
        <name>Zn(2+)</name>
        <dbReference type="ChEBI" id="CHEBI:29105"/>
        <note>catalytic</note>
    </ligand>
</feature>
<dbReference type="SUPFAM" id="SSF51569">
    <property type="entry name" value="Aldolase"/>
    <property type="match status" value="1"/>
</dbReference>
<dbReference type="GO" id="GO:0005829">
    <property type="term" value="C:cytosol"/>
    <property type="evidence" value="ECO:0007669"/>
    <property type="project" value="TreeGrafter"/>
</dbReference>
<keyword evidence="6 13" id="KW-0456">Lyase</keyword>
<dbReference type="EMBL" id="BLTE01000011">
    <property type="protein sequence ID" value="GFK94652.1"/>
    <property type="molecule type" value="Genomic_DNA"/>
</dbReference>
<dbReference type="PANTHER" id="PTHR11458:SF0">
    <property type="entry name" value="DELTA-AMINOLEVULINIC ACID DEHYDRATASE"/>
    <property type="match status" value="1"/>
</dbReference>
<evidence type="ECO:0000256" key="6">
    <source>
        <dbReference type="ARBA" id="ARBA00023239"/>
    </source>
</evidence>
<evidence type="ECO:0000313" key="16">
    <source>
        <dbReference type="Proteomes" id="UP000494245"/>
    </source>
</evidence>
<dbReference type="FunFam" id="3.20.20.70:FF:000019">
    <property type="entry name" value="Delta-aminolevulinic acid dehydratase"/>
    <property type="match status" value="1"/>
</dbReference>
<dbReference type="PRINTS" id="PR00144">
    <property type="entry name" value="DALDHYDRTASE"/>
</dbReference>
<comment type="catalytic activity">
    <reaction evidence="8 13">
        <text>2 5-aminolevulinate = porphobilinogen + 2 H2O + H(+)</text>
        <dbReference type="Rhea" id="RHEA:24064"/>
        <dbReference type="ChEBI" id="CHEBI:15377"/>
        <dbReference type="ChEBI" id="CHEBI:15378"/>
        <dbReference type="ChEBI" id="CHEBI:58126"/>
        <dbReference type="ChEBI" id="CHEBI:356416"/>
        <dbReference type="EC" id="4.2.1.24"/>
    </reaction>
</comment>
<evidence type="ECO:0000256" key="1">
    <source>
        <dbReference type="ARBA" id="ARBA00004694"/>
    </source>
</evidence>
<comment type="subunit">
    <text evidence="13">Homooctamer.</text>
</comment>
<dbReference type="EC" id="4.2.1.24" evidence="3 13"/>
<evidence type="ECO:0000256" key="2">
    <source>
        <dbReference type="ARBA" id="ARBA00008055"/>
    </source>
</evidence>
<dbReference type="GO" id="GO:0008270">
    <property type="term" value="F:zinc ion binding"/>
    <property type="evidence" value="ECO:0007669"/>
    <property type="project" value="TreeGrafter"/>
</dbReference>
<name>A0A6V8LQ31_9BACT</name>
<feature type="binding site" evidence="10">
    <location>
        <position position="282"/>
    </location>
    <ligand>
        <name>5-aminolevulinate</name>
        <dbReference type="ChEBI" id="CHEBI:356416"/>
        <label>2</label>
    </ligand>
</feature>
<dbReference type="CDD" id="cd00384">
    <property type="entry name" value="ALAD_PBGS"/>
    <property type="match status" value="1"/>
</dbReference>
<comment type="pathway">
    <text evidence="1">Porphyrin-containing compound metabolism; protoporphyrin-IX biosynthesis; coproporphyrinogen-III from 5-aminolevulinate: step 1/4.</text>
</comment>
<evidence type="ECO:0000256" key="7">
    <source>
        <dbReference type="ARBA" id="ARBA00023244"/>
    </source>
</evidence>
<comment type="similarity">
    <text evidence="2 14">Belongs to the ALAD family.</text>
</comment>
<dbReference type="Proteomes" id="UP000494245">
    <property type="component" value="Unassembled WGS sequence"/>
</dbReference>
<evidence type="ECO:0000256" key="14">
    <source>
        <dbReference type="RuleBase" id="RU004161"/>
    </source>
</evidence>
<dbReference type="RefSeq" id="WP_173084927.1">
    <property type="nucleotide sequence ID" value="NZ_BLTE01000011.1"/>
</dbReference>
<reference evidence="15 16" key="2">
    <citation type="submission" date="2020-05" db="EMBL/GenBank/DDBJ databases">
        <title>Draft genome sequence of Desulfovibrio sp. strainFSS-1.</title>
        <authorList>
            <person name="Shimoshige H."/>
            <person name="Kobayashi H."/>
            <person name="Maekawa T."/>
        </authorList>
    </citation>
    <scope>NUCLEOTIDE SEQUENCE [LARGE SCALE GENOMIC DNA]</scope>
    <source>
        <strain evidence="15 16">SIID29052-01</strain>
    </source>
</reference>
<dbReference type="UniPathway" id="UPA00251">
    <property type="reaction ID" value="UER00318"/>
</dbReference>
<feature type="active site" description="Schiff-base intermediate with substrate" evidence="9">
    <location>
        <position position="256"/>
    </location>
</feature>
<evidence type="ECO:0000256" key="4">
    <source>
        <dbReference type="ARBA" id="ARBA00020771"/>
    </source>
</evidence>
<accession>A0A6V8LQ31</accession>
<feature type="binding site" evidence="12">
    <location>
        <position position="241"/>
    </location>
    <ligand>
        <name>Mg(2+)</name>
        <dbReference type="ChEBI" id="CHEBI:18420"/>
    </ligand>
</feature>
<keyword evidence="7 13" id="KW-0627">Porphyrin biosynthesis</keyword>
<keyword evidence="16" id="KW-1185">Reference proteome</keyword>
<evidence type="ECO:0000256" key="8">
    <source>
        <dbReference type="ARBA" id="ARBA00047651"/>
    </source>
</evidence>
<dbReference type="GO" id="GO:0004655">
    <property type="term" value="F:porphobilinogen synthase activity"/>
    <property type="evidence" value="ECO:0007669"/>
    <property type="project" value="UniProtKB-EC"/>
</dbReference>